<reference evidence="1 2" key="1">
    <citation type="submission" date="2015-09" db="EMBL/GenBank/DDBJ databases">
        <authorList>
            <consortium name="Pathogen Informatics"/>
        </authorList>
    </citation>
    <scope>NUCLEOTIDE SEQUENCE [LARGE SCALE GENOMIC DNA]</scope>
    <source>
        <strain evidence="1 2">2789STDY5834939</strain>
    </source>
</reference>
<dbReference type="InterPro" id="IPR003724">
    <property type="entry name" value="CblAdoTrfase_CobA"/>
</dbReference>
<dbReference type="Pfam" id="PF02572">
    <property type="entry name" value="CobA_CobO_BtuR"/>
    <property type="match status" value="1"/>
</dbReference>
<dbReference type="EMBL" id="CZBE01000008">
    <property type="protein sequence ID" value="CUP62479.1"/>
    <property type="molecule type" value="Genomic_DNA"/>
</dbReference>
<dbReference type="AlphaFoldDB" id="A0A174PXC4"/>
<dbReference type="OrthoDB" id="9810309at2"/>
<evidence type="ECO:0000313" key="2">
    <source>
        <dbReference type="Proteomes" id="UP000095765"/>
    </source>
</evidence>
<dbReference type="GO" id="GO:0005524">
    <property type="term" value="F:ATP binding"/>
    <property type="evidence" value="ECO:0007669"/>
    <property type="project" value="InterPro"/>
</dbReference>
<dbReference type="EC" id="2.5.1.17" evidence="1"/>
<dbReference type="Proteomes" id="UP000095765">
    <property type="component" value="Unassembled WGS sequence"/>
</dbReference>
<dbReference type="GO" id="GO:0008817">
    <property type="term" value="F:corrinoid adenosyltransferase activity"/>
    <property type="evidence" value="ECO:0007669"/>
    <property type="project" value="UniProtKB-EC"/>
</dbReference>
<accession>A0A174PXC4</accession>
<dbReference type="InterPro" id="IPR027417">
    <property type="entry name" value="P-loop_NTPase"/>
</dbReference>
<dbReference type="RefSeq" id="WP_055244765.1">
    <property type="nucleotide sequence ID" value="NZ_CAJFJR010000020.1"/>
</dbReference>
<evidence type="ECO:0000313" key="1">
    <source>
        <dbReference type="EMBL" id="CUP62479.1"/>
    </source>
</evidence>
<sequence length="174" mass="19170">MKGLIHIYCGDGKGKTTAATGLAVRAAGCGMKVLLVQFLKGQETGELRALAHIPGITVLRGKASEKFTFQMDERELQQTYDLNTKNLLTAVEQARAGACDLLVLDEVMGALSCQLIDKDLLRSLVEQKPERLELVMTGRNPPDWLIEAADYVSEIKKVKHPYDRGVSARRGIEM</sequence>
<dbReference type="Gene3D" id="3.40.50.300">
    <property type="entry name" value="P-loop containing nucleotide triphosphate hydrolases"/>
    <property type="match status" value="1"/>
</dbReference>
<name>A0A174PXC4_9FIRM</name>
<dbReference type="PIRSF" id="PIRSF015617">
    <property type="entry name" value="Adensltrnsf_CobA"/>
    <property type="match status" value="1"/>
</dbReference>
<protein>
    <submittedName>
        <fullName evidence="1">Cob(I)yrinic acid a,c-diamide adenosyltransferase</fullName>
        <ecNumber evidence="1">2.5.1.17</ecNumber>
    </submittedName>
</protein>
<dbReference type="SUPFAM" id="SSF52540">
    <property type="entry name" value="P-loop containing nucleoside triphosphate hydrolases"/>
    <property type="match status" value="1"/>
</dbReference>
<dbReference type="PANTHER" id="PTHR46638:SF1">
    <property type="entry name" value="CORRINOID ADENOSYLTRANSFERASE"/>
    <property type="match status" value="1"/>
</dbReference>
<dbReference type="PANTHER" id="PTHR46638">
    <property type="entry name" value="CORRINOID ADENOSYLTRANSFERASE"/>
    <property type="match status" value="1"/>
</dbReference>
<organism evidence="1 2">
    <name type="scientific">Anaerotruncus colihominis</name>
    <dbReference type="NCBI Taxonomy" id="169435"/>
    <lineage>
        <taxon>Bacteria</taxon>
        <taxon>Bacillati</taxon>
        <taxon>Bacillota</taxon>
        <taxon>Clostridia</taxon>
        <taxon>Eubacteriales</taxon>
        <taxon>Oscillospiraceae</taxon>
        <taxon>Anaerotruncus</taxon>
    </lineage>
</organism>
<gene>
    <name evidence="1" type="primary">cobO</name>
    <name evidence="1" type="ORF">ERS852551_01389</name>
</gene>
<proteinExistence type="predicted"/>
<keyword evidence="1" id="KW-0808">Transferase</keyword>
<dbReference type="GO" id="GO:0009236">
    <property type="term" value="P:cobalamin biosynthetic process"/>
    <property type="evidence" value="ECO:0007669"/>
    <property type="project" value="InterPro"/>
</dbReference>